<dbReference type="PANTHER" id="PTHR10015">
    <property type="entry name" value="HEAT SHOCK TRANSCRIPTION FACTOR"/>
    <property type="match status" value="1"/>
</dbReference>
<proteinExistence type="inferred from homology"/>
<sequence>MSTTDKGDNQPVNIPLFLKKLWKMVNDKDNQDIIGWNSTGDGFVIHDPMQFIMKLLPHYFKHNNLASFVRQLNFYDFHKIASTEKDEMQFAHHYFLKDLPETLVFITRKVPNLKPRFSKEVNEEDMKNILNGMKDIKSKHTLVDKELKLLKQENNTLWNEMNNLRVKYSKQTKIINKLIHFLISYIHQNQYGKRSTNVIRKNNPRNINSRPSLLEIGYQPSQLKDVAQNLNYLQSGSSGALTYGADYLEDNIEEQLNTEEALNNILNIKTEDAEDDSMYSVQFPSSPNRVVEDVTVDEEPDSMPLEEVVHDQEDTDIPTQEQTAAPSLKSKKLVQIATGNTLEDVYQIKHPTSNAIYSIKYPKVEVLPEKRVAMPSQTEVAPKKLKIHEIINLPPLQHVKQLRRNSAGHESRSSLPKLNKMVLHRKQAGLLADLVSSSGIKQVLPTTPLYSEVENVATSTSSQKTTDCRSARTSQQKEKVSRVGALNADLPKGSKMLEHIKSQLQCGSNITPKQTLQQNEASKLGKQAPRQKLITASPQQFHTKPNIEQVPLVVLQSNLKGSQPVSTQGKTQSAVKQFKAMSQPYANQSGKKPFLEGEQNSIANTYAEPIASSSQQDKRQAAQVKTTQQRVVPAKKMTGKSLLNSKQVKGNIGKLKNLQTQNSQASELENAPDNGTAAVAGSSSTQATLNDLLLDADVFSDLPTRPPSQVGVSVTRNVCKSDSPDLRATTENRGSKQLILIG</sequence>
<keyword evidence="4" id="KW-0238">DNA-binding</keyword>
<dbReference type="FunFam" id="1.10.10.10:FF:000027">
    <property type="entry name" value="Heat shock transcription factor 1"/>
    <property type="match status" value="1"/>
</dbReference>
<feature type="region of interest" description="Disordered" evidence="8">
    <location>
        <begin position="458"/>
        <end position="483"/>
    </location>
</feature>
<evidence type="ECO:0000256" key="5">
    <source>
        <dbReference type="ARBA" id="ARBA00023163"/>
    </source>
</evidence>
<keyword evidence="6" id="KW-0539">Nucleus</keyword>
<dbReference type="Pfam" id="PF00447">
    <property type="entry name" value="HSF_DNA-bind"/>
    <property type="match status" value="1"/>
</dbReference>
<dbReference type="Proteomes" id="UP000410492">
    <property type="component" value="Unassembled WGS sequence"/>
</dbReference>
<comment type="subcellular location">
    <subcellularLocation>
        <location evidence="1">Nucleus</location>
    </subcellularLocation>
</comment>
<dbReference type="InterPro" id="IPR000232">
    <property type="entry name" value="HSF_DNA-bd"/>
</dbReference>
<dbReference type="PRINTS" id="PR00056">
    <property type="entry name" value="HSFDOMAIN"/>
</dbReference>
<organism evidence="10 11">
    <name type="scientific">Callosobruchus maculatus</name>
    <name type="common">Southern cowpea weevil</name>
    <name type="synonym">Pulse bruchid</name>
    <dbReference type="NCBI Taxonomy" id="64391"/>
    <lineage>
        <taxon>Eukaryota</taxon>
        <taxon>Metazoa</taxon>
        <taxon>Ecdysozoa</taxon>
        <taxon>Arthropoda</taxon>
        <taxon>Hexapoda</taxon>
        <taxon>Insecta</taxon>
        <taxon>Pterygota</taxon>
        <taxon>Neoptera</taxon>
        <taxon>Endopterygota</taxon>
        <taxon>Coleoptera</taxon>
        <taxon>Polyphaga</taxon>
        <taxon>Cucujiformia</taxon>
        <taxon>Chrysomeloidea</taxon>
        <taxon>Chrysomelidae</taxon>
        <taxon>Bruchinae</taxon>
        <taxon>Bruchini</taxon>
        <taxon>Callosobruchus</taxon>
    </lineage>
</organism>
<name>A0A653CGB8_CALMS</name>
<dbReference type="SUPFAM" id="SSF46785">
    <property type="entry name" value="Winged helix' DNA-binding domain"/>
    <property type="match status" value="1"/>
</dbReference>
<protein>
    <recommendedName>
        <fullName evidence="9">HSF-type DNA-binding domain-containing protein</fullName>
    </recommendedName>
</protein>
<keyword evidence="11" id="KW-1185">Reference proteome</keyword>
<comment type="similarity">
    <text evidence="2 7">Belongs to the HSF family.</text>
</comment>
<dbReference type="PROSITE" id="PS00434">
    <property type="entry name" value="HSF_DOMAIN"/>
    <property type="match status" value="1"/>
</dbReference>
<accession>A0A653CGB8</accession>
<reference evidence="10 11" key="1">
    <citation type="submission" date="2019-01" db="EMBL/GenBank/DDBJ databases">
        <authorList>
            <person name="Sayadi A."/>
        </authorList>
    </citation>
    <scope>NUCLEOTIDE SEQUENCE [LARGE SCALE GENOMIC DNA]</scope>
</reference>
<feature type="compositionally biased region" description="Basic and acidic residues" evidence="8">
    <location>
        <begin position="466"/>
        <end position="481"/>
    </location>
</feature>
<dbReference type="EMBL" id="CAACVG010007640">
    <property type="protein sequence ID" value="VEN46394.1"/>
    <property type="molecule type" value="Genomic_DNA"/>
</dbReference>
<dbReference type="GO" id="GO:0043565">
    <property type="term" value="F:sequence-specific DNA binding"/>
    <property type="evidence" value="ECO:0007669"/>
    <property type="project" value="InterPro"/>
</dbReference>
<evidence type="ECO:0000259" key="9">
    <source>
        <dbReference type="PROSITE" id="PS00434"/>
    </source>
</evidence>
<keyword evidence="3" id="KW-0805">Transcription regulation</keyword>
<dbReference type="InterPro" id="IPR036390">
    <property type="entry name" value="WH_DNA-bd_sf"/>
</dbReference>
<evidence type="ECO:0000256" key="7">
    <source>
        <dbReference type="RuleBase" id="RU004020"/>
    </source>
</evidence>
<evidence type="ECO:0000256" key="6">
    <source>
        <dbReference type="ARBA" id="ARBA00023242"/>
    </source>
</evidence>
<evidence type="ECO:0000313" key="11">
    <source>
        <dbReference type="Proteomes" id="UP000410492"/>
    </source>
</evidence>
<dbReference type="SMART" id="SM00415">
    <property type="entry name" value="HSF"/>
    <property type="match status" value="1"/>
</dbReference>
<feature type="region of interest" description="Disordered" evidence="8">
    <location>
        <begin position="610"/>
        <end position="631"/>
    </location>
</feature>
<gene>
    <name evidence="10" type="ORF">CALMAC_LOCUS8501</name>
</gene>
<evidence type="ECO:0000256" key="2">
    <source>
        <dbReference type="ARBA" id="ARBA00006403"/>
    </source>
</evidence>
<dbReference type="AlphaFoldDB" id="A0A653CGB8"/>
<feature type="domain" description="HSF-type DNA-binding" evidence="9">
    <location>
        <begin position="56"/>
        <end position="80"/>
    </location>
</feature>
<dbReference type="OrthoDB" id="60033at2759"/>
<dbReference type="InterPro" id="IPR036388">
    <property type="entry name" value="WH-like_DNA-bd_sf"/>
</dbReference>
<evidence type="ECO:0000256" key="8">
    <source>
        <dbReference type="SAM" id="MobiDB-lite"/>
    </source>
</evidence>
<dbReference type="Gene3D" id="1.10.10.10">
    <property type="entry name" value="Winged helix-like DNA-binding domain superfamily/Winged helix DNA-binding domain"/>
    <property type="match status" value="1"/>
</dbReference>
<keyword evidence="5" id="KW-0804">Transcription</keyword>
<evidence type="ECO:0000256" key="4">
    <source>
        <dbReference type="ARBA" id="ARBA00023125"/>
    </source>
</evidence>
<dbReference type="PANTHER" id="PTHR10015:SF427">
    <property type="entry name" value="HEAT SHOCK FACTOR PROTEIN"/>
    <property type="match status" value="1"/>
</dbReference>
<evidence type="ECO:0000256" key="3">
    <source>
        <dbReference type="ARBA" id="ARBA00023015"/>
    </source>
</evidence>
<dbReference type="GO" id="GO:0005634">
    <property type="term" value="C:nucleus"/>
    <property type="evidence" value="ECO:0007669"/>
    <property type="project" value="UniProtKB-SubCell"/>
</dbReference>
<evidence type="ECO:0000256" key="1">
    <source>
        <dbReference type="ARBA" id="ARBA00004123"/>
    </source>
</evidence>
<dbReference type="GO" id="GO:0003700">
    <property type="term" value="F:DNA-binding transcription factor activity"/>
    <property type="evidence" value="ECO:0007669"/>
    <property type="project" value="InterPro"/>
</dbReference>
<evidence type="ECO:0000313" key="10">
    <source>
        <dbReference type="EMBL" id="VEN46394.1"/>
    </source>
</evidence>